<evidence type="ECO:0000313" key="2">
    <source>
        <dbReference type="Proteomes" id="UP001334732"/>
    </source>
</evidence>
<dbReference type="Proteomes" id="UP001334732">
    <property type="component" value="Chromosome"/>
</dbReference>
<keyword evidence="2" id="KW-1185">Reference proteome</keyword>
<dbReference type="SUPFAM" id="SSF53448">
    <property type="entry name" value="Nucleotide-diphospho-sugar transferases"/>
    <property type="match status" value="1"/>
</dbReference>
<name>A0ABZ1CHE1_9PROT</name>
<protein>
    <submittedName>
        <fullName evidence="1">Uncharacterized protein</fullName>
    </submittedName>
</protein>
<dbReference type="EMBL" id="CP141769">
    <property type="protein sequence ID" value="WRS38410.1"/>
    <property type="molecule type" value="Genomic_DNA"/>
</dbReference>
<organism evidence="1 2">
    <name type="scientific">Thiobacillus sedimenti</name>
    <dbReference type="NCBI Taxonomy" id="3110231"/>
    <lineage>
        <taxon>Bacteria</taxon>
        <taxon>Pseudomonadati</taxon>
        <taxon>Pseudomonadota</taxon>
        <taxon>Betaproteobacteria</taxon>
        <taxon>Nitrosomonadales</taxon>
        <taxon>Thiobacillaceae</taxon>
        <taxon>Thiobacillus</taxon>
    </lineage>
</organism>
<proteinExistence type="predicted"/>
<sequence>MAQADRGLKILVAVTFRDFNGSENEKIQRLFIESLRNQTYKNWRMVVTVFNEKFVEREVSAYPIDASFYSSGPVSGYRFSLTDVLLNAVSEASKCDERTIVVWTTCDILLEPNFFEELVRNRTDNFFAISHPHLTYRDVEDWGAARAVPASLRSGIDLVVMDGQIFQSGRNVDAIKKYRFTDWGIFEHFLVGLAILNKGPRINLFGTANISKIENDRVVGEETNRWLAECWRRNKVPLTQFIADHDLSHELLDLTYCDLQFSVLKNKRAFYLMFARDLMRYVKDAGLRKLSRRLPGALKGLIKKVAE</sequence>
<dbReference type="InterPro" id="IPR029044">
    <property type="entry name" value="Nucleotide-diphossugar_trans"/>
</dbReference>
<gene>
    <name evidence="1" type="ORF">VA613_10380</name>
</gene>
<reference evidence="1 2" key="1">
    <citation type="submission" date="2023-12" db="EMBL/GenBank/DDBJ databases">
        <title>Thiobacillus sedimentum sp. nov., a chemolithoautotrophic sulfur-oxidizing bacterium isolated from freshwater sediment.</title>
        <authorList>
            <person name="Luo J."/>
            <person name="Dai C."/>
        </authorList>
    </citation>
    <scope>NUCLEOTIDE SEQUENCE [LARGE SCALE GENOMIC DNA]</scope>
    <source>
        <strain evidence="1 2">SCUT-2</strain>
    </source>
</reference>
<evidence type="ECO:0000313" key="1">
    <source>
        <dbReference type="EMBL" id="WRS38410.1"/>
    </source>
</evidence>
<dbReference type="RefSeq" id="WP_324778941.1">
    <property type="nucleotide sequence ID" value="NZ_CP141769.1"/>
</dbReference>
<dbReference type="CDD" id="cd00761">
    <property type="entry name" value="Glyco_tranf_GTA_type"/>
    <property type="match status" value="1"/>
</dbReference>
<accession>A0ABZ1CHE1</accession>